<dbReference type="EMBL" id="JAMYWD010000012">
    <property type="protein sequence ID" value="KAJ4953995.1"/>
    <property type="molecule type" value="Genomic_DNA"/>
</dbReference>
<comment type="caution">
    <text evidence="1">The sequence shown here is derived from an EMBL/GenBank/DDBJ whole genome shotgun (WGS) entry which is preliminary data.</text>
</comment>
<keyword evidence="2" id="KW-1185">Reference proteome</keyword>
<proteinExistence type="predicted"/>
<name>A0A9Q0GWW9_9MAGN</name>
<protein>
    <submittedName>
        <fullName evidence="1">Uncharacterized protein</fullName>
    </submittedName>
</protein>
<evidence type="ECO:0000313" key="1">
    <source>
        <dbReference type="EMBL" id="KAJ4953995.1"/>
    </source>
</evidence>
<reference evidence="1" key="1">
    <citation type="journal article" date="2023" name="Plant J.">
        <title>The genome of the king protea, Protea cynaroides.</title>
        <authorList>
            <person name="Chang J."/>
            <person name="Duong T.A."/>
            <person name="Schoeman C."/>
            <person name="Ma X."/>
            <person name="Roodt D."/>
            <person name="Barker N."/>
            <person name="Li Z."/>
            <person name="Van de Peer Y."/>
            <person name="Mizrachi E."/>
        </authorList>
    </citation>
    <scope>NUCLEOTIDE SEQUENCE</scope>
    <source>
        <tissue evidence="1">Young leaves</tissue>
    </source>
</reference>
<sequence>MKDRDTSATLVPILTLQHASAILVPILTLQHARNIEDPNGAFFTVPAKNKNDEILGWIPSHKPGVGKIEPLHITVVGNDDSIQLQPNKVVAVGATLAVDCETSGRLWFFCTYVEIHVVSIPSKYGSYTPISLSPNSIGDTTIQHQHHHDLLL</sequence>
<evidence type="ECO:0000313" key="2">
    <source>
        <dbReference type="Proteomes" id="UP001141806"/>
    </source>
</evidence>
<gene>
    <name evidence="1" type="ORF">NE237_030827</name>
</gene>
<accession>A0A9Q0GWW9</accession>
<dbReference type="AlphaFoldDB" id="A0A9Q0GWW9"/>
<dbReference type="Proteomes" id="UP001141806">
    <property type="component" value="Unassembled WGS sequence"/>
</dbReference>
<organism evidence="1 2">
    <name type="scientific">Protea cynaroides</name>
    <dbReference type="NCBI Taxonomy" id="273540"/>
    <lineage>
        <taxon>Eukaryota</taxon>
        <taxon>Viridiplantae</taxon>
        <taxon>Streptophyta</taxon>
        <taxon>Embryophyta</taxon>
        <taxon>Tracheophyta</taxon>
        <taxon>Spermatophyta</taxon>
        <taxon>Magnoliopsida</taxon>
        <taxon>Proteales</taxon>
        <taxon>Proteaceae</taxon>
        <taxon>Protea</taxon>
    </lineage>
</organism>